<name>A0A224YGB9_9ACAR</name>
<keyword evidence="1" id="KW-1133">Transmembrane helix</keyword>
<keyword evidence="1" id="KW-0812">Transmembrane</keyword>
<keyword evidence="1" id="KW-0472">Membrane</keyword>
<evidence type="ECO:0000256" key="1">
    <source>
        <dbReference type="SAM" id="Phobius"/>
    </source>
</evidence>
<protein>
    <submittedName>
        <fullName evidence="2">Uncharacterized protein</fullName>
    </submittedName>
</protein>
<proteinExistence type="predicted"/>
<dbReference type="AlphaFoldDB" id="A0A224YGB9"/>
<dbReference type="EMBL" id="GFPF01003643">
    <property type="protein sequence ID" value="MAA14789.1"/>
    <property type="molecule type" value="Transcribed_RNA"/>
</dbReference>
<feature type="transmembrane region" description="Helical" evidence="1">
    <location>
        <begin position="14"/>
        <end position="35"/>
    </location>
</feature>
<accession>A0A224YGB9</accession>
<reference evidence="2" key="1">
    <citation type="journal article" date="2017" name="Parasit. Vectors">
        <title>Sialotranscriptomics of Rhipicephalus zambeziensis reveals intricate expression profiles of secretory proteins and suggests tight temporal transcriptional regulation during blood-feeding.</title>
        <authorList>
            <person name="de Castro M.H."/>
            <person name="de Klerk D."/>
            <person name="Pienaar R."/>
            <person name="Rees D.J.G."/>
            <person name="Mans B.J."/>
        </authorList>
    </citation>
    <scope>NUCLEOTIDE SEQUENCE</scope>
    <source>
        <tissue evidence="2">Salivary glands</tissue>
    </source>
</reference>
<feature type="transmembrane region" description="Helical" evidence="1">
    <location>
        <begin position="73"/>
        <end position="92"/>
    </location>
</feature>
<feature type="transmembrane region" description="Helical" evidence="1">
    <location>
        <begin position="42"/>
        <end position="67"/>
    </location>
</feature>
<sequence length="94" mass="10925">MYQDVPAFFSYTHLHYFFIIVLGFTVLSIVAFIKVPFRFIKFYYLLPVLILGVKCVLQCTLLIRLPFYCVKNLATYFVSSLCFVGPVVLLTVRL</sequence>
<organism evidence="2">
    <name type="scientific">Rhipicephalus zambeziensis</name>
    <dbReference type="NCBI Taxonomy" id="60191"/>
    <lineage>
        <taxon>Eukaryota</taxon>
        <taxon>Metazoa</taxon>
        <taxon>Ecdysozoa</taxon>
        <taxon>Arthropoda</taxon>
        <taxon>Chelicerata</taxon>
        <taxon>Arachnida</taxon>
        <taxon>Acari</taxon>
        <taxon>Parasitiformes</taxon>
        <taxon>Ixodida</taxon>
        <taxon>Ixodoidea</taxon>
        <taxon>Ixodidae</taxon>
        <taxon>Rhipicephalinae</taxon>
        <taxon>Rhipicephalus</taxon>
        <taxon>Rhipicephalus</taxon>
    </lineage>
</organism>
<evidence type="ECO:0000313" key="2">
    <source>
        <dbReference type="EMBL" id="MAA14789.1"/>
    </source>
</evidence>